<evidence type="ECO:0000313" key="3">
    <source>
        <dbReference type="Proteomes" id="UP000601522"/>
    </source>
</evidence>
<dbReference type="Proteomes" id="UP000601522">
    <property type="component" value="Unassembled WGS sequence"/>
</dbReference>
<protein>
    <submittedName>
        <fullName evidence="2">Uncharacterized protein</fullName>
    </submittedName>
</protein>
<dbReference type="EMBL" id="JACRTK010000001">
    <property type="protein sequence ID" value="MBC8589929.1"/>
    <property type="molecule type" value="Genomic_DNA"/>
</dbReference>
<feature type="transmembrane region" description="Helical" evidence="1">
    <location>
        <begin position="41"/>
        <end position="59"/>
    </location>
</feature>
<name>A0A926F119_9FIRM</name>
<feature type="transmembrane region" description="Helical" evidence="1">
    <location>
        <begin position="7"/>
        <end position="26"/>
    </location>
</feature>
<organism evidence="2 3">
    <name type="scientific">Wansuia hejianensis</name>
    <dbReference type="NCBI Taxonomy" id="2763667"/>
    <lineage>
        <taxon>Bacteria</taxon>
        <taxon>Bacillati</taxon>
        <taxon>Bacillota</taxon>
        <taxon>Clostridia</taxon>
        <taxon>Lachnospirales</taxon>
        <taxon>Lachnospiraceae</taxon>
        <taxon>Wansuia</taxon>
    </lineage>
</organism>
<evidence type="ECO:0000256" key="1">
    <source>
        <dbReference type="SAM" id="Phobius"/>
    </source>
</evidence>
<keyword evidence="1" id="KW-0472">Membrane</keyword>
<feature type="transmembrane region" description="Helical" evidence="1">
    <location>
        <begin position="110"/>
        <end position="128"/>
    </location>
</feature>
<proteinExistence type="predicted"/>
<evidence type="ECO:0000313" key="2">
    <source>
        <dbReference type="EMBL" id="MBC8589929.1"/>
    </source>
</evidence>
<dbReference type="RefSeq" id="WP_249322740.1">
    <property type="nucleotide sequence ID" value="NZ_JACRTK010000001.1"/>
</dbReference>
<reference evidence="2 3" key="1">
    <citation type="submission" date="2020-08" db="EMBL/GenBank/DDBJ databases">
        <title>Genome public.</title>
        <authorList>
            <person name="Liu C."/>
            <person name="Sun Q."/>
        </authorList>
    </citation>
    <scope>NUCLEOTIDE SEQUENCE [LARGE SCALE GENOMIC DNA]</scope>
    <source>
        <strain evidence="2 3">NSJ-26</strain>
    </source>
</reference>
<gene>
    <name evidence="2" type="ORF">H8689_02070</name>
</gene>
<feature type="transmembrane region" description="Helical" evidence="1">
    <location>
        <begin position="66"/>
        <end position="82"/>
    </location>
</feature>
<sequence length="189" mass="21781">MSKKLDFILGMLFAIATIVFIILFLSNDVFFNWAFERHHNILSWYIRLLFIIPMVVFAFKKSYTGIFASIFALFTSMFWFPVPTNSSSQVLSFLAFEMEYLKGTWTAPKIIMSLAVPLFFIMLIMAAWKRNWKWLLGVVIGAAVLKFIWSIAFGGDAGMSILKPALTGLIVCIVGLYYFIKRYKFTDKN</sequence>
<feature type="transmembrane region" description="Helical" evidence="1">
    <location>
        <begin position="161"/>
        <end position="180"/>
    </location>
</feature>
<feature type="transmembrane region" description="Helical" evidence="1">
    <location>
        <begin position="135"/>
        <end position="155"/>
    </location>
</feature>
<comment type="caution">
    <text evidence="2">The sequence shown here is derived from an EMBL/GenBank/DDBJ whole genome shotgun (WGS) entry which is preliminary data.</text>
</comment>
<keyword evidence="3" id="KW-1185">Reference proteome</keyword>
<dbReference type="AlphaFoldDB" id="A0A926F119"/>
<accession>A0A926F119</accession>
<keyword evidence="1" id="KW-1133">Transmembrane helix</keyword>
<keyword evidence="1" id="KW-0812">Transmembrane</keyword>